<protein>
    <submittedName>
        <fullName evidence="1">Uncharacterized protein</fullName>
    </submittedName>
</protein>
<sequence length="123" mass="13404">MVEGAADLVKALRARMYRFHGPWCAWGRPLNAATAVVFTPLLMGRAGEWVIPCPFTTYRGSRLVFNLTGFRVLDPGETVFPPTADTLNLVSAAEVVINFTGIADNTQETPPGHLGLMFPTARI</sequence>
<name>A0A0J0XJJ6_9TREE</name>
<dbReference type="Proteomes" id="UP000053611">
    <property type="component" value="Unassembled WGS sequence"/>
</dbReference>
<evidence type="ECO:0000313" key="2">
    <source>
        <dbReference type="Proteomes" id="UP000053611"/>
    </source>
</evidence>
<accession>A0A0J0XJJ6</accession>
<proteinExistence type="predicted"/>
<organism evidence="1 2">
    <name type="scientific">Cutaneotrichosporon oleaginosum</name>
    <dbReference type="NCBI Taxonomy" id="879819"/>
    <lineage>
        <taxon>Eukaryota</taxon>
        <taxon>Fungi</taxon>
        <taxon>Dikarya</taxon>
        <taxon>Basidiomycota</taxon>
        <taxon>Agaricomycotina</taxon>
        <taxon>Tremellomycetes</taxon>
        <taxon>Trichosporonales</taxon>
        <taxon>Trichosporonaceae</taxon>
        <taxon>Cutaneotrichosporon</taxon>
    </lineage>
</organism>
<gene>
    <name evidence="1" type="ORF">CC85DRAFT_286593</name>
</gene>
<reference evidence="1 2" key="1">
    <citation type="submission" date="2015-03" db="EMBL/GenBank/DDBJ databases">
        <title>Genomics and transcriptomics of the oil-accumulating basidiomycete yeast T. oleaginosus allow insights into substrate utilization and the diverse evolutionary trajectories of mating systems in fungi.</title>
        <authorList>
            <consortium name="DOE Joint Genome Institute"/>
            <person name="Kourist R."/>
            <person name="Kracht O."/>
            <person name="Bracharz F."/>
            <person name="Lipzen A."/>
            <person name="Nolan M."/>
            <person name="Ohm R."/>
            <person name="Grigoriev I."/>
            <person name="Sun S."/>
            <person name="Heitman J."/>
            <person name="Bruck T."/>
            <person name="Nowrousian M."/>
        </authorList>
    </citation>
    <scope>NUCLEOTIDE SEQUENCE [LARGE SCALE GENOMIC DNA]</scope>
    <source>
        <strain evidence="1 2">IBC0246</strain>
    </source>
</reference>
<dbReference type="EMBL" id="KQ087220">
    <property type="protein sequence ID" value="KLT41272.1"/>
    <property type="molecule type" value="Genomic_DNA"/>
</dbReference>
<dbReference type="AlphaFoldDB" id="A0A0J0XJJ6"/>
<evidence type="ECO:0000313" key="1">
    <source>
        <dbReference type="EMBL" id="KLT41272.1"/>
    </source>
</evidence>
<feature type="non-terminal residue" evidence="1">
    <location>
        <position position="123"/>
    </location>
</feature>
<keyword evidence="2" id="KW-1185">Reference proteome</keyword>